<dbReference type="Proteomes" id="UP000315095">
    <property type="component" value="Unassembled WGS sequence"/>
</dbReference>
<feature type="compositionally biased region" description="Basic and acidic residues" evidence="1">
    <location>
        <begin position="112"/>
        <end position="130"/>
    </location>
</feature>
<sequence>MKWVRCHIPDRNMVYDFRKIHVENNCFKVLLMKFHKYLLALSLAGATVGGTVGAMAADCDNGQNTPGWDLLGRAAQAGNCADSRLRDRQQNLKQDYDDRVNSLHDNTVGRWDNARDAEKQKLESARSRVDDKIQNGRDRLDAIRNAPKNRLDNLRNAGSAERQRWDDLKSQTGSSLNNFLGGGNSQ</sequence>
<gene>
    <name evidence="2" type="ORF">MSKU9_2594</name>
</gene>
<dbReference type="EMBL" id="BDLU01000056">
    <property type="protein sequence ID" value="GCE84453.1"/>
    <property type="molecule type" value="Genomic_DNA"/>
</dbReference>
<accession>A0A4P5NSE7</accession>
<feature type="region of interest" description="Disordered" evidence="1">
    <location>
        <begin position="155"/>
        <end position="186"/>
    </location>
</feature>
<accession>A0A4P5P6D7</accession>
<evidence type="ECO:0000256" key="1">
    <source>
        <dbReference type="SAM" id="MobiDB-lite"/>
    </source>
</evidence>
<evidence type="ECO:0000313" key="3">
    <source>
        <dbReference type="Proteomes" id="UP000315095"/>
    </source>
</evidence>
<proteinExistence type="predicted"/>
<evidence type="ECO:0000313" key="2">
    <source>
        <dbReference type="EMBL" id="GCE84453.1"/>
    </source>
</evidence>
<dbReference type="AlphaFoldDB" id="A0A4P5P6D7"/>
<name>A0A4P5P6D7_9PROT</name>
<comment type="caution">
    <text evidence="2">The sequence shown here is derived from an EMBL/GenBank/DDBJ whole genome shotgun (WGS) entry which is preliminary data.</text>
</comment>
<organism evidence="2 3">
    <name type="scientific">Komagataeibacter diospyri</name>
    <dbReference type="NCBI Taxonomy" id="1932662"/>
    <lineage>
        <taxon>Bacteria</taxon>
        <taxon>Pseudomonadati</taxon>
        <taxon>Pseudomonadota</taxon>
        <taxon>Alphaproteobacteria</taxon>
        <taxon>Acetobacterales</taxon>
        <taxon>Acetobacteraceae</taxon>
        <taxon>Komagataeibacter</taxon>
    </lineage>
</organism>
<feature type="region of interest" description="Disordered" evidence="1">
    <location>
        <begin position="111"/>
        <end position="130"/>
    </location>
</feature>
<reference evidence="3" key="1">
    <citation type="submission" date="2017-01" db="EMBL/GenBank/DDBJ databases">
        <title>Komagataeibacter sp. MSKU9 whole genome sequencing project.</title>
        <authorList>
            <person name="Matsutani M."/>
            <person name="Naloka K."/>
            <person name="Theeragool G."/>
            <person name="Yakushi T."/>
            <person name="Matsushita K."/>
        </authorList>
    </citation>
    <scope>NUCLEOTIDE SEQUENCE [LARGE SCALE GENOMIC DNA]</scope>
    <source>
        <strain evidence="3">MSKU9</strain>
    </source>
</reference>
<protein>
    <submittedName>
        <fullName evidence="2">Uncharacterized protein</fullName>
    </submittedName>
</protein>
<keyword evidence="3" id="KW-1185">Reference proteome</keyword>